<dbReference type="InterPro" id="IPR018527">
    <property type="entry name" value="Rubredoxin_Fe_BS"/>
</dbReference>
<dbReference type="GO" id="GO:0009055">
    <property type="term" value="F:electron transfer activity"/>
    <property type="evidence" value="ECO:0007669"/>
    <property type="project" value="InterPro"/>
</dbReference>
<keyword evidence="4 6" id="KW-0249">Electron transport</keyword>
<dbReference type="AlphaFoldDB" id="A0AAJ1IG48"/>
<keyword evidence="5 6" id="KW-0408">Iron</keyword>
<dbReference type="PROSITE" id="PS00202">
    <property type="entry name" value="RUBREDOXIN"/>
    <property type="match status" value="1"/>
</dbReference>
<dbReference type="SUPFAM" id="SSF57802">
    <property type="entry name" value="Rubredoxin-like"/>
    <property type="match status" value="1"/>
</dbReference>
<dbReference type="InterPro" id="IPR024934">
    <property type="entry name" value="Rubredoxin-like_dom"/>
</dbReference>
<name>A0AAJ1IG48_9SPIO</name>
<protein>
    <recommendedName>
        <fullName evidence="6">Rubredoxin</fullName>
    </recommendedName>
</protein>
<dbReference type="PRINTS" id="PR00163">
    <property type="entry name" value="RUBREDOXIN"/>
</dbReference>
<feature type="domain" description="Rubredoxin-like" evidence="8">
    <location>
        <begin position="1"/>
        <end position="52"/>
    </location>
</feature>
<feature type="binding site" evidence="7">
    <location>
        <position position="39"/>
    </location>
    <ligand>
        <name>Fe cation</name>
        <dbReference type="ChEBI" id="CHEBI:24875"/>
    </ligand>
</feature>
<dbReference type="FunFam" id="2.20.28.10:FF:000001">
    <property type="entry name" value="Rubredoxin"/>
    <property type="match status" value="1"/>
</dbReference>
<evidence type="ECO:0000256" key="7">
    <source>
        <dbReference type="PIRSR" id="PIRSR000071-1"/>
    </source>
</evidence>
<dbReference type="PANTHER" id="PTHR47627:SF1">
    <property type="entry name" value="RUBREDOXIN-1-RELATED"/>
    <property type="match status" value="1"/>
</dbReference>
<sequence>MQKYVCDVCGYVYDPAEGDPDNGVAAGTAFADVPADWVCPLCGASKDDFSPEE</sequence>
<feature type="binding site" evidence="7">
    <location>
        <position position="9"/>
    </location>
    <ligand>
        <name>Fe cation</name>
        <dbReference type="ChEBI" id="CHEBI:24875"/>
    </ligand>
</feature>
<comment type="caution">
    <text evidence="9">The sequence shown here is derived from an EMBL/GenBank/DDBJ whole genome shotgun (WGS) entry which is preliminary data.</text>
</comment>
<comment type="cofactor">
    <cofactor evidence="6 7">
        <name>Fe(3+)</name>
        <dbReference type="ChEBI" id="CHEBI:29034"/>
    </cofactor>
    <text evidence="6 7">Binds 1 Fe(3+) ion per subunit.</text>
</comment>
<evidence type="ECO:0000313" key="10">
    <source>
        <dbReference type="Proteomes" id="UP001221217"/>
    </source>
</evidence>
<evidence type="ECO:0000256" key="6">
    <source>
        <dbReference type="PIRNR" id="PIRNR000071"/>
    </source>
</evidence>
<dbReference type="GO" id="GO:0005506">
    <property type="term" value="F:iron ion binding"/>
    <property type="evidence" value="ECO:0007669"/>
    <property type="project" value="InterPro"/>
</dbReference>
<proteinExistence type="inferred from homology"/>
<dbReference type="CDD" id="cd00730">
    <property type="entry name" value="rubredoxin"/>
    <property type="match status" value="1"/>
</dbReference>
<evidence type="ECO:0000259" key="8">
    <source>
        <dbReference type="PROSITE" id="PS50903"/>
    </source>
</evidence>
<gene>
    <name evidence="9" type="ORF">PQJ61_07380</name>
</gene>
<dbReference type="InterPro" id="IPR024922">
    <property type="entry name" value="Rubredoxin"/>
</dbReference>
<feature type="binding site" evidence="7">
    <location>
        <position position="6"/>
    </location>
    <ligand>
        <name>Fe cation</name>
        <dbReference type="ChEBI" id="CHEBI:24875"/>
    </ligand>
</feature>
<evidence type="ECO:0000256" key="5">
    <source>
        <dbReference type="ARBA" id="ARBA00023004"/>
    </source>
</evidence>
<dbReference type="InterPro" id="IPR024935">
    <property type="entry name" value="Rubredoxin_dom"/>
</dbReference>
<dbReference type="PIRSF" id="PIRSF000071">
    <property type="entry name" value="Rubredoxin"/>
    <property type="match status" value="1"/>
</dbReference>
<dbReference type="Proteomes" id="UP001221217">
    <property type="component" value="Unassembled WGS sequence"/>
</dbReference>
<dbReference type="InterPro" id="IPR050526">
    <property type="entry name" value="Rubredoxin_ET"/>
</dbReference>
<dbReference type="GO" id="GO:0043448">
    <property type="term" value="P:alkane catabolic process"/>
    <property type="evidence" value="ECO:0007669"/>
    <property type="project" value="TreeGrafter"/>
</dbReference>
<reference evidence="9 10" key="1">
    <citation type="submission" date="2022-12" db="EMBL/GenBank/DDBJ databases">
        <title>Metagenome assembled genome from gulf of manar.</title>
        <authorList>
            <person name="Kohli P."/>
            <person name="Pk S."/>
            <person name="Venkata Ramana C."/>
            <person name="Sasikala C."/>
        </authorList>
    </citation>
    <scope>NUCLEOTIDE SEQUENCE [LARGE SCALE GENOMIC DNA]</scope>
    <source>
        <strain evidence="9">JB008</strain>
    </source>
</reference>
<dbReference type="NCBIfam" id="NF045768">
    <property type="entry name" value="RubredRD"/>
    <property type="match status" value="1"/>
</dbReference>
<comment type="similarity">
    <text evidence="1 6">Belongs to the rubredoxin family.</text>
</comment>
<feature type="binding site" evidence="7">
    <location>
        <position position="42"/>
    </location>
    <ligand>
        <name>Fe cation</name>
        <dbReference type="ChEBI" id="CHEBI:24875"/>
    </ligand>
</feature>
<keyword evidence="3 6" id="KW-0479">Metal-binding</keyword>
<evidence type="ECO:0000256" key="4">
    <source>
        <dbReference type="ARBA" id="ARBA00022982"/>
    </source>
</evidence>
<dbReference type="Gene3D" id="2.20.28.10">
    <property type="match status" value="1"/>
</dbReference>
<evidence type="ECO:0000313" key="9">
    <source>
        <dbReference type="EMBL" id="MDC7226571.1"/>
    </source>
</evidence>
<keyword evidence="2 6" id="KW-0813">Transport</keyword>
<evidence type="ECO:0000256" key="3">
    <source>
        <dbReference type="ARBA" id="ARBA00022723"/>
    </source>
</evidence>
<accession>A0AAJ1IG48</accession>
<organism evidence="9 10">
    <name type="scientific">Candidatus Thalassospirochaeta sargassi</name>
    <dbReference type="NCBI Taxonomy" id="3119039"/>
    <lineage>
        <taxon>Bacteria</taxon>
        <taxon>Pseudomonadati</taxon>
        <taxon>Spirochaetota</taxon>
        <taxon>Spirochaetia</taxon>
        <taxon>Spirochaetales</taxon>
        <taxon>Spirochaetaceae</taxon>
        <taxon>Candidatus Thalassospirochaeta</taxon>
    </lineage>
</organism>
<dbReference type="EMBL" id="JAQQAL010000014">
    <property type="protein sequence ID" value="MDC7226571.1"/>
    <property type="molecule type" value="Genomic_DNA"/>
</dbReference>
<dbReference type="PANTHER" id="PTHR47627">
    <property type="entry name" value="RUBREDOXIN"/>
    <property type="match status" value="1"/>
</dbReference>
<dbReference type="Pfam" id="PF00301">
    <property type="entry name" value="Rubredoxin"/>
    <property type="match status" value="1"/>
</dbReference>
<evidence type="ECO:0000256" key="1">
    <source>
        <dbReference type="ARBA" id="ARBA00005337"/>
    </source>
</evidence>
<evidence type="ECO:0000256" key="2">
    <source>
        <dbReference type="ARBA" id="ARBA00022448"/>
    </source>
</evidence>
<dbReference type="PROSITE" id="PS50903">
    <property type="entry name" value="RUBREDOXIN_LIKE"/>
    <property type="match status" value="1"/>
</dbReference>